<dbReference type="PANTHER" id="PTHR43600">
    <property type="entry name" value="COENZYME F420 HYDROGENASE, SUBUNIT ALPHA"/>
    <property type="match status" value="1"/>
</dbReference>
<name>A0AAW6U2E5_9BACT</name>
<proteinExistence type="inferred from homology"/>
<feature type="binding site" evidence="6">
    <location>
        <position position="45"/>
    </location>
    <ligand>
        <name>Mg(2+)</name>
        <dbReference type="ChEBI" id="CHEBI:18420"/>
    </ligand>
</feature>
<evidence type="ECO:0000256" key="4">
    <source>
        <dbReference type="ARBA" id="ARBA00022723"/>
    </source>
</evidence>
<keyword evidence="5" id="KW-0560">Oxidoreductase</keyword>
<evidence type="ECO:0000256" key="6">
    <source>
        <dbReference type="PIRSR" id="PIRSR601501-1"/>
    </source>
</evidence>
<feature type="binding site" evidence="6">
    <location>
        <position position="421"/>
    </location>
    <ligand>
        <name>Ni(2+)</name>
        <dbReference type="ChEBI" id="CHEBI:49786"/>
    </ligand>
</feature>
<organism evidence="7 8">
    <name type="scientific">Anaerobaca lacustris</name>
    <dbReference type="NCBI Taxonomy" id="3044600"/>
    <lineage>
        <taxon>Bacteria</taxon>
        <taxon>Pseudomonadati</taxon>
        <taxon>Planctomycetota</taxon>
        <taxon>Phycisphaerae</taxon>
        <taxon>Sedimentisphaerales</taxon>
        <taxon>Anaerobacaceae</taxon>
        <taxon>Anaerobaca</taxon>
    </lineage>
</organism>
<dbReference type="AlphaFoldDB" id="A0AAW6U2E5"/>
<keyword evidence="4 6" id="KW-0479">Metal-binding</keyword>
<dbReference type="SUPFAM" id="SSF56762">
    <property type="entry name" value="HydB/Nqo4-like"/>
    <property type="match status" value="1"/>
</dbReference>
<protein>
    <submittedName>
        <fullName evidence="7">Ni/Fe hydrogenase subunit alpha</fullName>
    </submittedName>
</protein>
<dbReference type="InterPro" id="IPR029014">
    <property type="entry name" value="NiFe-Hase_large"/>
</dbReference>
<feature type="binding site" evidence="6">
    <location>
        <position position="427"/>
    </location>
    <ligand>
        <name>Mg(2+)</name>
        <dbReference type="ChEBI" id="CHEBI:18420"/>
    </ligand>
</feature>
<comment type="cofactor">
    <cofactor evidence="1 6">
        <name>Ni(2+)</name>
        <dbReference type="ChEBI" id="CHEBI:49786"/>
    </cofactor>
</comment>
<dbReference type="Proteomes" id="UP001431776">
    <property type="component" value="Unassembled WGS sequence"/>
</dbReference>
<reference evidence="7" key="1">
    <citation type="submission" date="2023-05" db="EMBL/GenBank/DDBJ databases">
        <title>Anaerotaeda fermentans gen. nov., sp. nov., a novel anaerobic planctomycete of the new family within the order Sedimentisphaerales isolated from Taman Peninsula, Russia.</title>
        <authorList>
            <person name="Khomyakova M.A."/>
            <person name="Merkel A.Y."/>
            <person name="Slobodkin A.I."/>
        </authorList>
    </citation>
    <scope>NUCLEOTIDE SEQUENCE</scope>
    <source>
        <strain evidence="7">M17dextr</strain>
    </source>
</reference>
<dbReference type="PROSITE" id="PS00508">
    <property type="entry name" value="NI_HGENASE_L_2"/>
    <property type="match status" value="1"/>
</dbReference>
<dbReference type="EMBL" id="JASCXX010000018">
    <property type="protein sequence ID" value="MDI6450296.1"/>
    <property type="molecule type" value="Genomic_DNA"/>
</dbReference>
<evidence type="ECO:0000256" key="1">
    <source>
        <dbReference type="ARBA" id="ARBA00001967"/>
    </source>
</evidence>
<evidence type="ECO:0000256" key="2">
    <source>
        <dbReference type="ARBA" id="ARBA00009292"/>
    </source>
</evidence>
<comment type="caution">
    <text evidence="7">The sequence shown here is derived from an EMBL/GenBank/DDBJ whole genome shotgun (WGS) entry which is preliminary data.</text>
</comment>
<gene>
    <name evidence="7" type="ORF">QJ522_14645</name>
</gene>
<dbReference type="GO" id="GO:0008901">
    <property type="term" value="F:ferredoxin hydrogenase activity"/>
    <property type="evidence" value="ECO:0007669"/>
    <property type="project" value="InterPro"/>
</dbReference>
<dbReference type="GO" id="GO:0016151">
    <property type="term" value="F:nickel cation binding"/>
    <property type="evidence" value="ECO:0007669"/>
    <property type="project" value="InterPro"/>
</dbReference>
<keyword evidence="8" id="KW-1185">Reference proteome</keyword>
<evidence type="ECO:0000313" key="8">
    <source>
        <dbReference type="Proteomes" id="UP001431776"/>
    </source>
</evidence>
<keyword evidence="6" id="KW-0408">Iron</keyword>
<accession>A0AAW6U2E5</accession>
<evidence type="ECO:0000256" key="5">
    <source>
        <dbReference type="ARBA" id="ARBA00023002"/>
    </source>
</evidence>
<dbReference type="Pfam" id="PF00374">
    <property type="entry name" value="NiFeSe_Hases"/>
    <property type="match status" value="2"/>
</dbReference>
<feature type="binding site" evidence="6">
    <location>
        <position position="67"/>
    </location>
    <ligand>
        <name>Ni(2+)</name>
        <dbReference type="ChEBI" id="CHEBI:49786"/>
    </ligand>
</feature>
<evidence type="ECO:0000313" key="7">
    <source>
        <dbReference type="EMBL" id="MDI6450296.1"/>
    </source>
</evidence>
<dbReference type="PANTHER" id="PTHR43600:SF2">
    <property type="entry name" value="F420-NON-REDUCING HYDROGENASE VHU SUBUNIT A"/>
    <property type="match status" value="1"/>
</dbReference>
<comment type="similarity">
    <text evidence="2">Belongs to the [NiFe]/[NiFeSe] hydrogenase large subunit family.</text>
</comment>
<dbReference type="InterPro" id="IPR018194">
    <property type="entry name" value="Ni-dep_hyd_lsu_Ni_BS"/>
</dbReference>
<keyword evidence="6" id="KW-0460">Magnesium</keyword>
<evidence type="ECO:0000256" key="3">
    <source>
        <dbReference type="ARBA" id="ARBA00022596"/>
    </source>
</evidence>
<feature type="binding site" evidence="6">
    <location>
        <position position="64"/>
    </location>
    <ligand>
        <name>Ni(2+)</name>
        <dbReference type="ChEBI" id="CHEBI:49786"/>
    </ligand>
</feature>
<feature type="binding site" evidence="6">
    <location>
        <position position="377"/>
    </location>
    <ligand>
        <name>Mg(2+)</name>
        <dbReference type="ChEBI" id="CHEBI:18420"/>
    </ligand>
</feature>
<dbReference type="RefSeq" id="WP_349245705.1">
    <property type="nucleotide sequence ID" value="NZ_JASCXX010000018.1"/>
</dbReference>
<feature type="binding site" evidence="6">
    <location>
        <position position="424"/>
    </location>
    <ligand>
        <name>Fe cation</name>
        <dbReference type="ChEBI" id="CHEBI:24875"/>
    </ligand>
</feature>
<comment type="cofactor">
    <cofactor evidence="6">
        <name>Fe cation</name>
        <dbReference type="ChEBI" id="CHEBI:24875"/>
    </cofactor>
</comment>
<dbReference type="Gene3D" id="1.10.645.10">
    <property type="entry name" value="Cytochrome-c3 Hydrogenase, chain B"/>
    <property type="match status" value="1"/>
</dbReference>
<sequence length="435" mass="48056">MAKTVNVNVHHVTRVEGHGNIVVNATDGKVEKVEWQVPEAPRFFEAMVRGRSYEDIQTIVSRICGICSITHSLASTKAVENAMGIKVSEQADKVRILMHYSEQLQSHVLHVGYLVAPDLFGLPSVVPLAAKAPDAVMAVIRLHRLANEWSDLIAGRTTHPVTLTPGGLTKFPTEKELRELLERLKNCVADLKAVAEAVLSAASNIPDFTRETEYVSLKQDNPPTYTFYHGDITSTDYDGAVSIHDWQSVANEYMNDQSTAKWTKWHRESYTVGALARFNNNAPLLSPMAKDVAKMFGLAQGCCNPFMNSVAQIVEAVHVVETSIALIDELLTTGLKPETVKVSPKAGKASGCVEAPRGILFHQYEFDRKGNCVGADICIPTNQNHAAIQQDFEKFVPEILDEGEDAVRLKLEMLVRSYDPCISCSTHMLNVQFVR</sequence>
<dbReference type="InterPro" id="IPR001501">
    <property type="entry name" value="Ni-dep_hyd_lsu"/>
</dbReference>
<keyword evidence="3 6" id="KW-0533">Nickel</keyword>
<feature type="binding site" evidence="6">
    <location>
        <position position="67"/>
    </location>
    <ligand>
        <name>Fe cation</name>
        <dbReference type="ChEBI" id="CHEBI:24875"/>
    </ligand>
</feature>